<feature type="transmembrane region" description="Helical" evidence="1">
    <location>
        <begin position="6"/>
        <end position="22"/>
    </location>
</feature>
<feature type="transmembrane region" description="Helical" evidence="1">
    <location>
        <begin position="209"/>
        <end position="237"/>
    </location>
</feature>
<evidence type="ECO:0000313" key="3">
    <source>
        <dbReference type="Proteomes" id="UP000193006"/>
    </source>
</evidence>
<reference evidence="2 3" key="1">
    <citation type="submission" date="2017-04" db="EMBL/GenBank/DDBJ databases">
        <title>Bacillus krulwichiae AM31D Genome sequencing and assembly.</title>
        <authorList>
            <person name="Krulwich T.A."/>
            <person name="Anastor L."/>
            <person name="Ehrlich R."/>
            <person name="Ehrlich G.D."/>
            <person name="Janto B."/>
        </authorList>
    </citation>
    <scope>NUCLEOTIDE SEQUENCE [LARGE SCALE GENOMIC DNA]</scope>
    <source>
        <strain evidence="2 3">AM31D</strain>
    </source>
</reference>
<feature type="transmembrane region" description="Helical" evidence="1">
    <location>
        <begin position="34"/>
        <end position="53"/>
    </location>
</feature>
<gene>
    <name evidence="2" type="ORF">BkAM31D_16815</name>
</gene>
<evidence type="ECO:0000313" key="2">
    <source>
        <dbReference type="EMBL" id="ARK31381.1"/>
    </source>
</evidence>
<feature type="transmembrane region" description="Helical" evidence="1">
    <location>
        <begin position="128"/>
        <end position="148"/>
    </location>
</feature>
<protein>
    <submittedName>
        <fullName evidence="2">Uncharacterized protein</fullName>
    </submittedName>
</protein>
<accession>A0A1X9MIC1</accession>
<feature type="transmembrane region" description="Helical" evidence="1">
    <location>
        <begin position="59"/>
        <end position="81"/>
    </location>
</feature>
<feature type="transmembrane region" description="Helical" evidence="1">
    <location>
        <begin position="102"/>
        <end position="122"/>
    </location>
</feature>
<dbReference type="STRING" id="199441.BkAM31D_16815"/>
<evidence type="ECO:0000256" key="1">
    <source>
        <dbReference type="SAM" id="Phobius"/>
    </source>
</evidence>
<proteinExistence type="predicted"/>
<dbReference type="AlphaFoldDB" id="A0A1X9MIC1"/>
<sequence length="264" mass="29633">MIAYFITIPIIAYLSMIAFRTMELSVMNFEGKRVPYSLGVVIIFSYSFLYAHTPHLEKSLSIASFIFVLAIWLLGLIDDVFGKPYPKGLKGHVIYFLKNKKVTTGLVKAIGTVVATILYLFSSETRSLITYMIAFLLLTGIPHVMNLFDTRPLRVWKLTLCCTIFILALSPLPSFLFVVMVLTLFYIWYVLEGYRKAMLGDNGATLVGAILAIVIINQLTITVQYGLLLFVLVLILAAEKYSFSALIENSSFLKAVDRLGVIKK</sequence>
<dbReference type="RefSeq" id="WP_066159146.1">
    <property type="nucleotide sequence ID" value="NZ_CP020814.1"/>
</dbReference>
<name>A0A1X9MIC1_9BACI</name>
<dbReference type="KEGG" id="bkw:BkAM31D_16815"/>
<keyword evidence="3" id="KW-1185">Reference proteome</keyword>
<dbReference type="Proteomes" id="UP000193006">
    <property type="component" value="Chromosome"/>
</dbReference>
<keyword evidence="1" id="KW-0812">Transmembrane</keyword>
<organism evidence="2 3">
    <name type="scientific">Halalkalibacter krulwichiae</name>
    <dbReference type="NCBI Taxonomy" id="199441"/>
    <lineage>
        <taxon>Bacteria</taxon>
        <taxon>Bacillati</taxon>
        <taxon>Bacillota</taxon>
        <taxon>Bacilli</taxon>
        <taxon>Bacillales</taxon>
        <taxon>Bacillaceae</taxon>
        <taxon>Halalkalibacter</taxon>
    </lineage>
</organism>
<feature type="transmembrane region" description="Helical" evidence="1">
    <location>
        <begin position="160"/>
        <end position="189"/>
    </location>
</feature>
<dbReference type="EMBL" id="CP020814">
    <property type="protein sequence ID" value="ARK31381.1"/>
    <property type="molecule type" value="Genomic_DNA"/>
</dbReference>
<keyword evidence="1" id="KW-1133">Transmembrane helix</keyword>
<keyword evidence="1" id="KW-0472">Membrane</keyword>